<dbReference type="PANTHER" id="PTHR24394:SF44">
    <property type="entry name" value="ZINC FINGER PROTEIN 271-LIKE"/>
    <property type="match status" value="1"/>
</dbReference>
<proteinExistence type="predicted"/>
<reference evidence="11" key="1">
    <citation type="submission" date="2015-02" db="EMBL/GenBank/DDBJ databases">
        <title>Genome sequencing for Strongylocentrotus purpuratus.</title>
        <authorList>
            <person name="Murali S."/>
            <person name="Liu Y."/>
            <person name="Vee V."/>
            <person name="English A."/>
            <person name="Wang M."/>
            <person name="Skinner E."/>
            <person name="Han Y."/>
            <person name="Muzny D.M."/>
            <person name="Worley K.C."/>
            <person name="Gibbs R.A."/>
        </authorList>
    </citation>
    <scope>NUCLEOTIDE SEQUENCE</scope>
</reference>
<organism evidence="10 11">
    <name type="scientific">Strongylocentrotus purpuratus</name>
    <name type="common">Purple sea urchin</name>
    <dbReference type="NCBI Taxonomy" id="7668"/>
    <lineage>
        <taxon>Eukaryota</taxon>
        <taxon>Metazoa</taxon>
        <taxon>Echinodermata</taxon>
        <taxon>Eleutherozoa</taxon>
        <taxon>Echinozoa</taxon>
        <taxon>Echinoidea</taxon>
        <taxon>Euechinoidea</taxon>
        <taxon>Echinacea</taxon>
        <taxon>Camarodonta</taxon>
        <taxon>Echinidea</taxon>
        <taxon>Strongylocentrotidae</taxon>
        <taxon>Strongylocentrotus</taxon>
    </lineage>
</organism>
<dbReference type="RefSeq" id="XP_030852543.1">
    <property type="nucleotide sequence ID" value="XM_030996683.1"/>
</dbReference>
<dbReference type="FunFam" id="3.30.160.60:FF:000446">
    <property type="entry name" value="Zinc finger protein"/>
    <property type="match status" value="1"/>
</dbReference>
<dbReference type="PROSITE" id="PS00028">
    <property type="entry name" value="ZINC_FINGER_C2H2_1"/>
    <property type="match status" value="3"/>
</dbReference>
<evidence type="ECO:0000256" key="3">
    <source>
        <dbReference type="ARBA" id="ARBA00022737"/>
    </source>
</evidence>
<dbReference type="OrthoDB" id="654211at2759"/>
<comment type="subcellular location">
    <subcellularLocation>
        <location evidence="1">Nucleus</location>
    </subcellularLocation>
</comment>
<keyword evidence="2" id="KW-0479">Metal-binding</keyword>
<dbReference type="PROSITE" id="PS50157">
    <property type="entry name" value="ZINC_FINGER_C2H2_2"/>
    <property type="match status" value="2"/>
</dbReference>
<accession>A0A7M7PJD2</accession>
<dbReference type="InterPro" id="IPR036236">
    <property type="entry name" value="Znf_C2H2_sf"/>
</dbReference>
<feature type="domain" description="C2H2-type" evidence="9">
    <location>
        <begin position="13"/>
        <end position="40"/>
    </location>
</feature>
<feature type="domain" description="C2H2-type" evidence="9">
    <location>
        <begin position="41"/>
        <end position="68"/>
    </location>
</feature>
<dbReference type="GO" id="GO:0005634">
    <property type="term" value="C:nucleus"/>
    <property type="evidence" value="ECO:0007669"/>
    <property type="project" value="UniProtKB-SubCell"/>
</dbReference>
<evidence type="ECO:0000256" key="8">
    <source>
        <dbReference type="SAM" id="MobiDB-lite"/>
    </source>
</evidence>
<keyword evidence="6" id="KW-0539">Nucleus</keyword>
<dbReference type="Gene3D" id="3.30.160.60">
    <property type="entry name" value="Classic Zinc Finger"/>
    <property type="match status" value="3"/>
</dbReference>
<dbReference type="PANTHER" id="PTHR24394">
    <property type="entry name" value="ZINC FINGER PROTEIN"/>
    <property type="match status" value="1"/>
</dbReference>
<dbReference type="EnsemblMetazoa" id="XM_030996683">
    <property type="protein sequence ID" value="XP_030852543"/>
    <property type="gene ID" value="LOC105438958"/>
</dbReference>
<sequence>MKVHSNDPANKPFKCKLCSKVFAAQARLKVHMDWHYNIRSHTCDVCGKSFLTKGNLDKHQYVHKDKKPHECQICFHGFVDLPSLRKHLDVIHKITLKKVVTQRVHEANDAKELGGDGIHARKPATTPSSPLKLRV</sequence>
<feature type="region of interest" description="Disordered" evidence="8">
    <location>
        <begin position="111"/>
        <end position="135"/>
    </location>
</feature>
<dbReference type="FunFam" id="3.30.160.60:FF:002981">
    <property type="entry name" value="Uncharacterized protein"/>
    <property type="match status" value="1"/>
</dbReference>
<dbReference type="GO" id="GO:0008270">
    <property type="term" value="F:zinc ion binding"/>
    <property type="evidence" value="ECO:0007669"/>
    <property type="project" value="UniProtKB-KW"/>
</dbReference>
<dbReference type="Pfam" id="PF00096">
    <property type="entry name" value="zf-C2H2"/>
    <property type="match status" value="2"/>
</dbReference>
<evidence type="ECO:0000313" key="11">
    <source>
        <dbReference type="Proteomes" id="UP000007110"/>
    </source>
</evidence>
<dbReference type="GeneID" id="105438958"/>
<dbReference type="SMART" id="SM00355">
    <property type="entry name" value="ZnF_C2H2"/>
    <property type="match status" value="3"/>
</dbReference>
<protein>
    <recommendedName>
        <fullName evidence="9">C2H2-type domain-containing protein</fullName>
    </recommendedName>
</protein>
<dbReference type="KEGG" id="spu:105438958"/>
<dbReference type="InterPro" id="IPR013087">
    <property type="entry name" value="Znf_C2H2_type"/>
</dbReference>
<dbReference type="InParanoid" id="A0A7M7PJD2"/>
<dbReference type="OMA" id="HEANDAK"/>
<keyword evidence="4 7" id="KW-0863">Zinc-finger</keyword>
<keyword evidence="11" id="KW-1185">Reference proteome</keyword>
<evidence type="ECO:0000256" key="1">
    <source>
        <dbReference type="ARBA" id="ARBA00004123"/>
    </source>
</evidence>
<keyword evidence="3" id="KW-0677">Repeat</keyword>
<evidence type="ECO:0000256" key="6">
    <source>
        <dbReference type="ARBA" id="ARBA00023242"/>
    </source>
</evidence>
<dbReference type="Proteomes" id="UP000007110">
    <property type="component" value="Unassembled WGS sequence"/>
</dbReference>
<evidence type="ECO:0000259" key="9">
    <source>
        <dbReference type="PROSITE" id="PS50157"/>
    </source>
</evidence>
<keyword evidence="5" id="KW-0862">Zinc</keyword>
<evidence type="ECO:0000256" key="5">
    <source>
        <dbReference type="ARBA" id="ARBA00022833"/>
    </source>
</evidence>
<evidence type="ECO:0000313" key="10">
    <source>
        <dbReference type="EnsemblMetazoa" id="XP_030852543"/>
    </source>
</evidence>
<dbReference type="AlphaFoldDB" id="A0A7M7PJD2"/>
<evidence type="ECO:0000256" key="7">
    <source>
        <dbReference type="PROSITE-ProRule" id="PRU00042"/>
    </source>
</evidence>
<reference evidence="10" key="2">
    <citation type="submission" date="2021-01" db="UniProtKB">
        <authorList>
            <consortium name="EnsemblMetazoa"/>
        </authorList>
    </citation>
    <scope>IDENTIFICATION</scope>
</reference>
<evidence type="ECO:0000256" key="4">
    <source>
        <dbReference type="ARBA" id="ARBA00022771"/>
    </source>
</evidence>
<dbReference type="SUPFAM" id="SSF57667">
    <property type="entry name" value="beta-beta-alpha zinc fingers"/>
    <property type="match status" value="2"/>
</dbReference>
<evidence type="ECO:0000256" key="2">
    <source>
        <dbReference type="ARBA" id="ARBA00022723"/>
    </source>
</evidence>
<name>A0A7M7PJD2_STRPU</name>